<dbReference type="RefSeq" id="WP_141609874.1">
    <property type="nucleotide sequence ID" value="NZ_VIGC02000010.1"/>
</dbReference>
<dbReference type="PANTHER" id="PTHR30411">
    <property type="entry name" value="CYTOPLASMIC PROTEIN"/>
    <property type="match status" value="1"/>
</dbReference>
<dbReference type="AlphaFoldDB" id="A0A540VGS0"/>
<evidence type="ECO:0000256" key="4">
    <source>
        <dbReference type="PIRNR" id="PIRNR006181"/>
    </source>
</evidence>
<feature type="domain" description="YbaK/aminoacyl-tRNA synthetase-associated" evidence="5">
    <location>
        <begin position="28"/>
        <end position="150"/>
    </location>
</feature>
<evidence type="ECO:0000313" key="6">
    <source>
        <dbReference type="EMBL" id="TQE95957.1"/>
    </source>
</evidence>
<name>A0A540VGS0_9CHLR</name>
<evidence type="ECO:0000256" key="3">
    <source>
        <dbReference type="ARBA" id="ARBA00023239"/>
    </source>
</evidence>
<accession>A0A540VGS0</accession>
<dbReference type="Proteomes" id="UP000317371">
    <property type="component" value="Unassembled WGS sequence"/>
</dbReference>
<evidence type="ECO:0000256" key="2">
    <source>
        <dbReference type="ARBA" id="ARBA00022917"/>
    </source>
</evidence>
<dbReference type="FunCoup" id="A0A540VGS0">
    <property type="interactions" value="34"/>
</dbReference>
<keyword evidence="7" id="KW-1185">Reference proteome</keyword>
<dbReference type="EMBL" id="VIGC01000010">
    <property type="protein sequence ID" value="TQE95957.1"/>
    <property type="molecule type" value="Genomic_DNA"/>
</dbReference>
<dbReference type="PIRSF" id="PIRSF006181">
    <property type="entry name" value="EbsC_YbaK"/>
    <property type="match status" value="1"/>
</dbReference>
<reference evidence="6 7" key="1">
    <citation type="submission" date="2019-06" db="EMBL/GenBank/DDBJ databases">
        <title>Genome sequence of Litorilinea aerophila BAA-2444.</title>
        <authorList>
            <person name="Maclea K.S."/>
            <person name="Maurais E.G."/>
            <person name="Iannazzi L.C."/>
        </authorList>
    </citation>
    <scope>NUCLEOTIDE SEQUENCE [LARGE SCALE GENOMIC DNA]</scope>
    <source>
        <strain evidence="6 7">ATCC BAA-2444</strain>
    </source>
</reference>
<comment type="caution">
    <text evidence="6">The sequence shown here is derived from an EMBL/GenBank/DDBJ whole genome shotgun (WGS) entry which is preliminary data.</text>
</comment>
<sequence>MEFKNNVTRLLNSKKIPYRIHTYDYDAGIHSATEVAEAIGLPPAQVFKTLVVLADQPNHKPMLVVVPGPETLDLKALARAVGIKRARMASHDQAEALTGLQTGGISPLALINRGFSVYLDHRALAFETIAVSAGQRGANVELPVQALIKLVGARVIRL</sequence>
<dbReference type="SUPFAM" id="SSF55826">
    <property type="entry name" value="YbaK/ProRS associated domain"/>
    <property type="match status" value="1"/>
</dbReference>
<comment type="similarity">
    <text evidence="1 4">Belongs to the prolyl-tRNA editing family. YbaK/EbsC subfamily.</text>
</comment>
<dbReference type="InParanoid" id="A0A540VGS0"/>
<evidence type="ECO:0000259" key="5">
    <source>
        <dbReference type="Pfam" id="PF04073"/>
    </source>
</evidence>
<dbReference type="InterPro" id="IPR007214">
    <property type="entry name" value="YbaK/aa-tRNA-synth-assoc-dom"/>
</dbReference>
<dbReference type="InterPro" id="IPR036754">
    <property type="entry name" value="YbaK/aa-tRNA-synt-asso_dom_sf"/>
</dbReference>
<keyword evidence="2 4" id="KW-0648">Protein biosynthesis</keyword>
<dbReference type="OrthoDB" id="9809296at2"/>
<dbReference type="CDD" id="cd00002">
    <property type="entry name" value="YbaK_deacylase"/>
    <property type="match status" value="1"/>
</dbReference>
<organism evidence="6 7">
    <name type="scientific">Litorilinea aerophila</name>
    <dbReference type="NCBI Taxonomy" id="1204385"/>
    <lineage>
        <taxon>Bacteria</taxon>
        <taxon>Bacillati</taxon>
        <taxon>Chloroflexota</taxon>
        <taxon>Caldilineae</taxon>
        <taxon>Caldilineales</taxon>
        <taxon>Caldilineaceae</taxon>
        <taxon>Litorilinea</taxon>
    </lineage>
</organism>
<keyword evidence="3 4" id="KW-0456">Lyase</keyword>
<evidence type="ECO:0000313" key="7">
    <source>
        <dbReference type="Proteomes" id="UP000317371"/>
    </source>
</evidence>
<gene>
    <name evidence="6" type="ORF">FKZ61_09430</name>
</gene>
<evidence type="ECO:0000256" key="1">
    <source>
        <dbReference type="ARBA" id="ARBA00009798"/>
    </source>
</evidence>
<dbReference type="GO" id="GO:0016829">
    <property type="term" value="F:lyase activity"/>
    <property type="evidence" value="ECO:0007669"/>
    <property type="project" value="UniProtKB-KW"/>
</dbReference>
<dbReference type="PANTHER" id="PTHR30411:SF0">
    <property type="entry name" value="CYS-TRNA(PRO)_CYS-TRNA(CYS) DEACYLASE YBAK"/>
    <property type="match status" value="1"/>
</dbReference>
<dbReference type="Pfam" id="PF04073">
    <property type="entry name" value="tRNA_edit"/>
    <property type="match status" value="1"/>
</dbReference>
<dbReference type="EC" id="4.2.-.-" evidence="4"/>
<protein>
    <recommendedName>
        <fullName evidence="4">Cys-tRNA(Pro)/Cys-tRNA(Cys) deacylase</fullName>
        <ecNumber evidence="4">4.2.-.-</ecNumber>
    </recommendedName>
</protein>
<dbReference type="GO" id="GO:0002161">
    <property type="term" value="F:aminoacyl-tRNA deacylase activity"/>
    <property type="evidence" value="ECO:0007669"/>
    <property type="project" value="InterPro"/>
</dbReference>
<dbReference type="InterPro" id="IPR004369">
    <property type="entry name" value="Prolyl-tRNA_editing_YbaK/EbsC"/>
</dbReference>
<proteinExistence type="inferred from homology"/>
<dbReference type="GO" id="GO:0006412">
    <property type="term" value="P:translation"/>
    <property type="evidence" value="ECO:0007669"/>
    <property type="project" value="UniProtKB-KW"/>
</dbReference>
<dbReference type="Gene3D" id="3.90.960.10">
    <property type="entry name" value="YbaK/aminoacyl-tRNA synthetase-associated domain"/>
    <property type="match status" value="1"/>
</dbReference>